<accession>A0A1R2D4Z0</accession>
<evidence type="ECO:0000256" key="1">
    <source>
        <dbReference type="SAM" id="MobiDB-lite"/>
    </source>
</evidence>
<dbReference type="PROSITE" id="PS50042">
    <property type="entry name" value="CNMP_BINDING_3"/>
    <property type="match status" value="2"/>
</dbReference>
<dbReference type="Gene3D" id="2.60.120.10">
    <property type="entry name" value="Jelly Rolls"/>
    <property type="match status" value="2"/>
</dbReference>
<feature type="domain" description="Cyclic nucleotide-binding" evidence="2">
    <location>
        <begin position="41"/>
        <end position="188"/>
    </location>
</feature>
<dbReference type="SMART" id="SM00100">
    <property type="entry name" value="cNMP"/>
    <property type="match status" value="1"/>
</dbReference>
<comment type="caution">
    <text evidence="3">The sequence shown here is derived from an EMBL/GenBank/DDBJ whole genome shotgun (WGS) entry which is preliminary data.</text>
</comment>
<dbReference type="Proteomes" id="UP000187209">
    <property type="component" value="Unassembled WGS sequence"/>
</dbReference>
<dbReference type="EMBL" id="MPUH01000001">
    <property type="protein sequence ID" value="OMJ96280.1"/>
    <property type="molecule type" value="Genomic_DNA"/>
</dbReference>
<dbReference type="InterPro" id="IPR018490">
    <property type="entry name" value="cNMP-bd_dom_sf"/>
</dbReference>
<dbReference type="AlphaFoldDB" id="A0A1R2D4Z0"/>
<dbReference type="PANTHER" id="PTHR23011:SF28">
    <property type="entry name" value="CYCLIC NUCLEOTIDE-BINDING DOMAIN CONTAINING PROTEIN"/>
    <property type="match status" value="1"/>
</dbReference>
<protein>
    <recommendedName>
        <fullName evidence="2">Cyclic nucleotide-binding domain-containing protein</fullName>
    </recommendedName>
</protein>
<keyword evidence="4" id="KW-1185">Reference proteome</keyword>
<evidence type="ECO:0000259" key="2">
    <source>
        <dbReference type="PROSITE" id="PS50042"/>
    </source>
</evidence>
<gene>
    <name evidence="3" type="ORF">SteCoe_4</name>
</gene>
<dbReference type="InterPro" id="IPR018488">
    <property type="entry name" value="cNMP-bd_CS"/>
</dbReference>
<evidence type="ECO:0000313" key="4">
    <source>
        <dbReference type="Proteomes" id="UP000187209"/>
    </source>
</evidence>
<dbReference type="InterPro" id="IPR014710">
    <property type="entry name" value="RmlC-like_jellyroll"/>
</dbReference>
<feature type="domain" description="Cyclic nucleotide-binding" evidence="2">
    <location>
        <begin position="202"/>
        <end position="253"/>
    </location>
</feature>
<evidence type="ECO:0000313" key="3">
    <source>
        <dbReference type="EMBL" id="OMJ96280.1"/>
    </source>
</evidence>
<organism evidence="3 4">
    <name type="scientific">Stentor coeruleus</name>
    <dbReference type="NCBI Taxonomy" id="5963"/>
    <lineage>
        <taxon>Eukaryota</taxon>
        <taxon>Sar</taxon>
        <taxon>Alveolata</taxon>
        <taxon>Ciliophora</taxon>
        <taxon>Postciliodesmatophora</taxon>
        <taxon>Heterotrichea</taxon>
        <taxon>Heterotrichida</taxon>
        <taxon>Stentoridae</taxon>
        <taxon>Stentor</taxon>
    </lineage>
</organism>
<dbReference type="CDD" id="cd00038">
    <property type="entry name" value="CAP_ED"/>
    <property type="match status" value="1"/>
</dbReference>
<reference evidence="3 4" key="1">
    <citation type="submission" date="2016-11" db="EMBL/GenBank/DDBJ databases">
        <title>The macronuclear genome of Stentor coeruleus: a giant cell with tiny introns.</title>
        <authorList>
            <person name="Slabodnick M."/>
            <person name="Ruby J.G."/>
            <person name="Reiff S.B."/>
            <person name="Swart E.C."/>
            <person name="Gosai S."/>
            <person name="Prabakaran S."/>
            <person name="Witkowska E."/>
            <person name="Larue G.E."/>
            <person name="Fisher S."/>
            <person name="Freeman R.M."/>
            <person name="Gunawardena J."/>
            <person name="Chu W."/>
            <person name="Stover N.A."/>
            <person name="Gregory B.D."/>
            <person name="Nowacki M."/>
            <person name="Derisi J."/>
            <person name="Roy S.W."/>
            <person name="Marshall W.F."/>
            <person name="Sood P."/>
        </authorList>
    </citation>
    <scope>NUCLEOTIDE SEQUENCE [LARGE SCALE GENOMIC DNA]</scope>
    <source>
        <strain evidence="3">WM001</strain>
    </source>
</reference>
<dbReference type="PANTHER" id="PTHR23011">
    <property type="entry name" value="CYCLIC NUCLEOTIDE-BINDING DOMAIN CONTAINING PROTEIN"/>
    <property type="match status" value="1"/>
</dbReference>
<dbReference type="InterPro" id="IPR000595">
    <property type="entry name" value="cNMP-bd_dom"/>
</dbReference>
<proteinExistence type="predicted"/>
<sequence length="482" mass="55725">MSIDRKSSFISGLIDLLSLPPYKRTQIDIENIVKWTSHFKFFQELNEKEESSRLHTECCKVLSVQNYRTNDFICRRGDQGDAFFFILRGAVKILAQSEIPIKHQDDEDLHKLVRKNTEINDNPKRLSHQSTIRMSLDAENDDKEVATLVSGQTFGEMALVNDRPRYFSVQCTEPTTLGILKKSDYNIIARVQEKQVNDKIEFLRSLEPFKNWTRVAVYKLSYFFRNINFRKGNIVYKEGDFPSEIYIIKEGEFIFTQQYSINAGFKKATAEFGGLKKHIQESIVRKKNMKIVIKQKGDIFGYDEIYANKFVREFTCTCNSSNGEILAITDKNFAKKIAQPETLKFIEDNCASFRKWMSSRLENLKTTERFKDNLSFTPFSKIQINSREESKIIDKKPSAKQPPPPPSGTLPIILDKILAKSRTRTCSRKKISSAVRNVFETELNGTILSYSKNNYSRTINNSFSTYSPSPTRHLPSSFRKIL</sequence>
<dbReference type="SUPFAM" id="SSF51206">
    <property type="entry name" value="cAMP-binding domain-like"/>
    <property type="match status" value="2"/>
</dbReference>
<feature type="region of interest" description="Disordered" evidence="1">
    <location>
        <begin position="390"/>
        <end position="411"/>
    </location>
</feature>
<dbReference type="PROSITE" id="PS00888">
    <property type="entry name" value="CNMP_BINDING_1"/>
    <property type="match status" value="1"/>
</dbReference>
<dbReference type="OrthoDB" id="289424at2759"/>
<name>A0A1R2D4Z0_9CILI</name>